<name>A0A511D366_9PSEU</name>
<keyword evidence="3" id="KW-1185">Reference proteome</keyword>
<dbReference type="AlphaFoldDB" id="A0A511D366"/>
<evidence type="ECO:0000313" key="3">
    <source>
        <dbReference type="Proteomes" id="UP000321328"/>
    </source>
</evidence>
<proteinExistence type="predicted"/>
<gene>
    <name evidence="2" type="ORF">PA7_30560</name>
</gene>
<protein>
    <recommendedName>
        <fullName evidence="1">DUF3616 domain-containing protein</fullName>
    </recommendedName>
</protein>
<evidence type="ECO:0000313" key="2">
    <source>
        <dbReference type="EMBL" id="GEL19219.1"/>
    </source>
</evidence>
<dbReference type="Proteomes" id="UP000321328">
    <property type="component" value="Unassembled WGS sequence"/>
</dbReference>
<dbReference type="InterPro" id="IPR022060">
    <property type="entry name" value="DUF3616"/>
</dbReference>
<sequence length="370" mass="39561">MDVVGRVELVFSGEAVRTGNHVNLSAARSEGEHLWLAGDETATIERLVLDSPSAPTWGGRQRSFPLADYVELPGPPEEEADIEGIARAGDWLWAVGSHSVARKRIKAHHSEDKAIKRLAKIKRQANRYVIARLAVEAGADGRPEPVRMAADGRRSAIIGARGSENLADLLRGDDHLGPFLEIPSKDNGLDVEGLAVHGESLYVGLRGPVLRGWATVLELRPVTDPADPARLAPGAFEDGARYRKHFLDLGGLGVRDLCPDGDDLLVLAGPSMALSGPVRVHRWHGAATPGTGRVVRGDEITVETVLPHGDGVDHAEGIALLQSGDPSGARLLVVYDSPAQARRPTARSVLADRVLITGRGRSVGRPPHPR</sequence>
<accession>A0A511D366</accession>
<dbReference type="EMBL" id="BJVI01000033">
    <property type="protein sequence ID" value="GEL19219.1"/>
    <property type="molecule type" value="Genomic_DNA"/>
</dbReference>
<reference evidence="2 3" key="1">
    <citation type="submission" date="2019-07" db="EMBL/GenBank/DDBJ databases">
        <title>Whole genome shotgun sequence of Pseudonocardia asaccharolytica NBRC 16224.</title>
        <authorList>
            <person name="Hosoyama A."/>
            <person name="Uohara A."/>
            <person name="Ohji S."/>
            <person name="Ichikawa N."/>
        </authorList>
    </citation>
    <scope>NUCLEOTIDE SEQUENCE [LARGE SCALE GENOMIC DNA]</scope>
    <source>
        <strain evidence="2 3">NBRC 16224</strain>
    </source>
</reference>
<feature type="domain" description="DUF3616" evidence="1">
    <location>
        <begin position="23"/>
        <end position="352"/>
    </location>
</feature>
<dbReference type="STRING" id="1123024.GCA_000423625_04242"/>
<dbReference type="RefSeq" id="WP_051233371.1">
    <property type="nucleotide sequence ID" value="NZ_AUII01000028.1"/>
</dbReference>
<dbReference type="OrthoDB" id="423529at2"/>
<comment type="caution">
    <text evidence="2">The sequence shown here is derived from an EMBL/GenBank/DDBJ whole genome shotgun (WGS) entry which is preliminary data.</text>
</comment>
<organism evidence="2 3">
    <name type="scientific">Pseudonocardia asaccharolytica DSM 44247 = NBRC 16224</name>
    <dbReference type="NCBI Taxonomy" id="1123024"/>
    <lineage>
        <taxon>Bacteria</taxon>
        <taxon>Bacillati</taxon>
        <taxon>Actinomycetota</taxon>
        <taxon>Actinomycetes</taxon>
        <taxon>Pseudonocardiales</taxon>
        <taxon>Pseudonocardiaceae</taxon>
        <taxon>Pseudonocardia</taxon>
    </lineage>
</organism>
<dbReference type="Pfam" id="PF12275">
    <property type="entry name" value="DUF3616"/>
    <property type="match status" value="1"/>
</dbReference>
<evidence type="ECO:0000259" key="1">
    <source>
        <dbReference type="Pfam" id="PF12275"/>
    </source>
</evidence>